<dbReference type="AlphaFoldDB" id="A0A6G1HGU9"/>
<proteinExistence type="predicted"/>
<evidence type="ECO:0000313" key="2">
    <source>
        <dbReference type="Proteomes" id="UP000800041"/>
    </source>
</evidence>
<name>A0A6G1HGU9_9PEZI</name>
<dbReference type="Proteomes" id="UP000800041">
    <property type="component" value="Unassembled WGS sequence"/>
</dbReference>
<organism evidence="1 2">
    <name type="scientific">Aulographum hederae CBS 113979</name>
    <dbReference type="NCBI Taxonomy" id="1176131"/>
    <lineage>
        <taxon>Eukaryota</taxon>
        <taxon>Fungi</taxon>
        <taxon>Dikarya</taxon>
        <taxon>Ascomycota</taxon>
        <taxon>Pezizomycotina</taxon>
        <taxon>Dothideomycetes</taxon>
        <taxon>Pleosporomycetidae</taxon>
        <taxon>Aulographales</taxon>
        <taxon>Aulographaceae</taxon>
    </lineage>
</organism>
<sequence length="295" mass="34071">MAESHSFDRVLPSELYLLENWDETSSEDVKTQSRRLFKEFVEIGCSGRWPYLEAIRSGEYNKPTDEQVTTIFRPARSATDRAAAACLRGNARPLMTFLRTDYGEEPSYIDNWDEDDMFQVTNEFADDLGGNRLTLNDEAQYDFGDDWSQILYRIPEILGSYSGGHPDALRDAITEAKDEVRGWLAEFEAETQASVKLVNPRRRSELKKKNAKERERLKQCVHHAYVQGVLWVHDTTTALTGELLFVWLDEVGRVIRKVRVLHSEASDLFGYFFKFADDESKWWEEADIGEAYSSH</sequence>
<protein>
    <submittedName>
        <fullName evidence="1">Uncharacterized protein</fullName>
    </submittedName>
</protein>
<reference evidence="1" key="1">
    <citation type="journal article" date="2020" name="Stud. Mycol.">
        <title>101 Dothideomycetes genomes: a test case for predicting lifestyles and emergence of pathogens.</title>
        <authorList>
            <person name="Haridas S."/>
            <person name="Albert R."/>
            <person name="Binder M."/>
            <person name="Bloem J."/>
            <person name="Labutti K."/>
            <person name="Salamov A."/>
            <person name="Andreopoulos B."/>
            <person name="Baker S."/>
            <person name="Barry K."/>
            <person name="Bills G."/>
            <person name="Bluhm B."/>
            <person name="Cannon C."/>
            <person name="Castanera R."/>
            <person name="Culley D."/>
            <person name="Daum C."/>
            <person name="Ezra D."/>
            <person name="Gonzalez J."/>
            <person name="Henrissat B."/>
            <person name="Kuo A."/>
            <person name="Liang C."/>
            <person name="Lipzen A."/>
            <person name="Lutzoni F."/>
            <person name="Magnuson J."/>
            <person name="Mondo S."/>
            <person name="Nolan M."/>
            <person name="Ohm R."/>
            <person name="Pangilinan J."/>
            <person name="Park H.-J."/>
            <person name="Ramirez L."/>
            <person name="Alfaro M."/>
            <person name="Sun H."/>
            <person name="Tritt A."/>
            <person name="Yoshinaga Y."/>
            <person name="Zwiers L.-H."/>
            <person name="Turgeon B."/>
            <person name="Goodwin S."/>
            <person name="Spatafora J."/>
            <person name="Crous P."/>
            <person name="Grigoriev I."/>
        </authorList>
    </citation>
    <scope>NUCLEOTIDE SEQUENCE</scope>
    <source>
        <strain evidence="1">CBS 113979</strain>
    </source>
</reference>
<dbReference type="EMBL" id="ML977137">
    <property type="protein sequence ID" value="KAF1992250.1"/>
    <property type="molecule type" value="Genomic_DNA"/>
</dbReference>
<gene>
    <name evidence="1" type="ORF">K402DRAFT_458687</name>
</gene>
<accession>A0A6G1HGU9</accession>
<evidence type="ECO:0000313" key="1">
    <source>
        <dbReference type="EMBL" id="KAF1992250.1"/>
    </source>
</evidence>
<keyword evidence="2" id="KW-1185">Reference proteome</keyword>
<dbReference type="OrthoDB" id="4364812at2759"/>